<keyword evidence="12" id="KW-1185">Reference proteome</keyword>
<proteinExistence type="inferred from homology"/>
<feature type="active site" description="Proton donor" evidence="5">
    <location>
        <position position="277"/>
    </location>
</feature>
<feature type="domain" description="Extracellular endo-alpha-(1-&gt;5)-L-arabinanase C-terminal" evidence="9">
    <location>
        <begin position="414"/>
        <end position="521"/>
    </location>
</feature>
<sequence length="1129" mass="120864">MNIRSLALAVSVLSLAGCGGGGSDGGSTTSSSSSTANSSSSSVSSSSSSEPLQAFENPTIDPTLVNYNDVAVHDPSVIRAEDGTYYVVGSHLGFAKSTDLVNWELVANGVNDANPLFNTYATEIAEGIEWTGGHVGSWASDIIRLADGRYYFYYNHCANPASEEGLCNAPHSYLGVAVSDNVEGPYEDQGIFLYSGQTDEQMQGDYGVGDLESFDAFVHPNVIDPTAFYDKDGQLWLSYGSYSGGIFILKMDETTGKPEPGQGYGKHIIGGDHSSIEGSFVIYSPESDYYYMFTSFGGYEAADGYNIRVARSRTPDGPYLDAVGNDVANARGGWDSIAPYGNKMMGGFIFQSLAGSDAESRGYLAPGHNSAYYDDETGKHFLITHTRFPNRGEGHAIRVHEMWINNDDWLVASPQRYAPIEGDNIVDHQDIVGDYQIINHGKDINRTAHLSQAVTMHEDGTISGEVSGSYMLYADQPERITITLEDGTVFEGNAAWQWDPRLETLMPSFTALSDEGASLWGIQLPAKGDGEIMDAIADDLVLPEMFKGNQITLSTAGARGATISWSSDNPSVIDDQGEVMRPNVGEGDASVNLTATITRKGMESERSFTVAVPERMSYNRTAHYSFDDDLADELGNKADGMATGDRIHNAGTVSFAAGKTGQAVMLDGFTGVRLPDGLIDNYEYTVSMWVNPTVLNQFTTAFFGAIDEYTNDSGALTSDQWISFVPQSWDGNTMLWSGSQAWVDASAGEVIPANEWTHMAFSVNRGTVSVYLNGEQKFSGANLTDFFTWNDGVFALGVNYWDTPYTGLIDELNIYDASLSAGEIAALDIDQQPASELLDSAVELLDLGDLNGVQSDFTLPATGPYAAAIEWSSSDTGLISIDNNTAVVTQPQSVDGMVTLTATLTLDGESATKTFDATVRSLAPSEPSARYSFDEHLDDVAGSFASGSVTGDRLDNTGGTVNYASGKSGMALSLDGASGVRLADGLISGSRYSFALWLNPTALNQFTTTFFGAMSDASWISVVPFGPGDAGNTMLWSGTNWFDGDTGTQIPSGEWTHFAAVNDAGTLTLYLDGEQVFSGTGFPDVFTGDNAAFGIGVNYWDTPYQGLVDELVIFNEAVSAEVIEALAAE</sequence>
<comment type="pathway">
    <text evidence="1">Glycan metabolism; L-arabinan degradation.</text>
</comment>
<evidence type="ECO:0000313" key="12">
    <source>
        <dbReference type="Proteomes" id="UP001139319"/>
    </source>
</evidence>
<feature type="domain" description="Atrophied bacterial Ig" evidence="10">
    <location>
        <begin position="847"/>
        <end position="920"/>
    </location>
</feature>
<dbReference type="SUPFAM" id="SSF75005">
    <property type="entry name" value="Arabinanase/levansucrase/invertase"/>
    <property type="match status" value="1"/>
</dbReference>
<dbReference type="Pfam" id="PF16369">
    <property type="entry name" value="GH43_C"/>
    <property type="match status" value="1"/>
</dbReference>
<dbReference type="PANTHER" id="PTHR43301">
    <property type="entry name" value="ARABINAN ENDO-1,5-ALPHA-L-ARABINOSIDASE"/>
    <property type="match status" value="1"/>
</dbReference>
<dbReference type="InterPro" id="IPR032291">
    <property type="entry name" value="Abn2_C"/>
</dbReference>
<evidence type="ECO:0000256" key="1">
    <source>
        <dbReference type="ARBA" id="ARBA00004834"/>
    </source>
</evidence>
<evidence type="ECO:0000256" key="8">
    <source>
        <dbReference type="SAM" id="SignalP"/>
    </source>
</evidence>
<dbReference type="AlphaFoldDB" id="A0A9X2I230"/>
<feature type="compositionally biased region" description="Low complexity" evidence="7">
    <location>
        <begin position="26"/>
        <end position="49"/>
    </location>
</feature>
<feature type="domain" description="Atrophied bacterial Ig" evidence="10">
    <location>
        <begin position="550"/>
        <end position="614"/>
    </location>
</feature>
<keyword evidence="4" id="KW-0326">Glycosidase</keyword>
<dbReference type="Pfam" id="PF04616">
    <property type="entry name" value="Glyco_hydro_43"/>
    <property type="match status" value="1"/>
</dbReference>
<dbReference type="GO" id="GO:0004553">
    <property type="term" value="F:hydrolase activity, hydrolyzing O-glycosyl compounds"/>
    <property type="evidence" value="ECO:0007669"/>
    <property type="project" value="InterPro"/>
</dbReference>
<dbReference type="Gene3D" id="2.115.10.20">
    <property type="entry name" value="Glycosyl hydrolase domain, family 43"/>
    <property type="match status" value="1"/>
</dbReference>
<dbReference type="InterPro" id="IPR006710">
    <property type="entry name" value="Glyco_hydro_43"/>
</dbReference>
<evidence type="ECO:0000259" key="10">
    <source>
        <dbReference type="Pfam" id="PF20578"/>
    </source>
</evidence>
<feature type="site" description="Important for catalytic activity, responsible for pKa modulation of the active site Glu and correct orientation of both the proton donor and substrate" evidence="6">
    <location>
        <position position="224"/>
    </location>
</feature>
<dbReference type="InterPro" id="IPR050727">
    <property type="entry name" value="GH43_arabinanases"/>
</dbReference>
<evidence type="ECO:0000256" key="3">
    <source>
        <dbReference type="ARBA" id="ARBA00022801"/>
    </source>
</evidence>
<keyword evidence="8" id="KW-0732">Signal</keyword>
<dbReference type="PROSITE" id="PS51257">
    <property type="entry name" value="PROKAR_LIPOPROTEIN"/>
    <property type="match status" value="1"/>
</dbReference>
<dbReference type="InterPro" id="IPR023296">
    <property type="entry name" value="Glyco_hydro_beta-prop_sf"/>
</dbReference>
<dbReference type="PANTHER" id="PTHR43301:SF3">
    <property type="entry name" value="ARABINAN ENDO-1,5-ALPHA-L-ARABINOSIDASE A-RELATED"/>
    <property type="match status" value="1"/>
</dbReference>
<comment type="similarity">
    <text evidence="2">Belongs to the glycosyl hydrolase 43 family.</text>
</comment>
<dbReference type="Pfam" id="PF20578">
    <property type="entry name" value="aBig_2"/>
    <property type="match status" value="2"/>
</dbReference>
<protein>
    <submittedName>
        <fullName evidence="11">Family 43 glycosylhydrolase</fullName>
    </submittedName>
</protein>
<feature type="active site" description="Proton acceptor" evidence="5">
    <location>
        <position position="74"/>
    </location>
</feature>
<dbReference type="RefSeq" id="WP_253966392.1">
    <property type="nucleotide sequence ID" value="NZ_JAMFTH010000001.1"/>
</dbReference>
<feature type="chain" id="PRO_5040742790" evidence="8">
    <location>
        <begin position="17"/>
        <end position="1129"/>
    </location>
</feature>
<evidence type="ECO:0000256" key="6">
    <source>
        <dbReference type="PIRSR" id="PIRSR606710-2"/>
    </source>
</evidence>
<dbReference type="Pfam" id="PF13385">
    <property type="entry name" value="Laminin_G_3"/>
    <property type="match status" value="2"/>
</dbReference>
<name>A0A9X2I230_9GAMM</name>
<accession>A0A9X2I230</accession>
<dbReference type="InterPro" id="IPR046780">
    <property type="entry name" value="aBig_2"/>
</dbReference>
<reference evidence="11" key="1">
    <citation type="submission" date="2022-05" db="EMBL/GenBank/DDBJ databases">
        <authorList>
            <person name="Sun H.-N."/>
        </authorList>
    </citation>
    <scope>NUCLEOTIDE SEQUENCE</scope>
    <source>
        <strain evidence="11">HB14</strain>
    </source>
</reference>
<feature type="region of interest" description="Disordered" evidence="7">
    <location>
        <begin position="23"/>
        <end position="55"/>
    </location>
</feature>
<evidence type="ECO:0000256" key="7">
    <source>
        <dbReference type="SAM" id="MobiDB-lite"/>
    </source>
</evidence>
<dbReference type="GO" id="GO:0005975">
    <property type="term" value="P:carbohydrate metabolic process"/>
    <property type="evidence" value="ECO:0007669"/>
    <property type="project" value="InterPro"/>
</dbReference>
<gene>
    <name evidence="11" type="ORF">M6D89_02180</name>
</gene>
<dbReference type="Proteomes" id="UP001139319">
    <property type="component" value="Unassembled WGS sequence"/>
</dbReference>
<comment type="caution">
    <text evidence="11">The sequence shown here is derived from an EMBL/GenBank/DDBJ whole genome shotgun (WGS) entry which is preliminary data.</text>
</comment>
<evidence type="ECO:0000313" key="11">
    <source>
        <dbReference type="EMBL" id="MCP8898102.1"/>
    </source>
</evidence>
<reference evidence="11" key="2">
    <citation type="submission" date="2023-01" db="EMBL/GenBank/DDBJ databases">
        <title>Gilvimarinus xylanilyticus HB14 isolated from Caulerpa lentillifera aquaculture base in Hainan, China.</title>
        <authorList>
            <person name="Zhang Y.-J."/>
        </authorList>
    </citation>
    <scope>NUCLEOTIDE SEQUENCE</scope>
    <source>
        <strain evidence="11">HB14</strain>
    </source>
</reference>
<evidence type="ECO:0000259" key="9">
    <source>
        <dbReference type="Pfam" id="PF16369"/>
    </source>
</evidence>
<dbReference type="SUPFAM" id="SSF49899">
    <property type="entry name" value="Concanavalin A-like lectins/glucanases"/>
    <property type="match status" value="2"/>
</dbReference>
<dbReference type="Gene3D" id="2.60.40.1080">
    <property type="match status" value="1"/>
</dbReference>
<dbReference type="EMBL" id="JAMFTH010000001">
    <property type="protein sequence ID" value="MCP8898102.1"/>
    <property type="molecule type" value="Genomic_DNA"/>
</dbReference>
<feature type="signal peptide" evidence="8">
    <location>
        <begin position="1"/>
        <end position="16"/>
    </location>
</feature>
<keyword evidence="3" id="KW-0378">Hydrolase</keyword>
<organism evidence="11 12">
    <name type="scientific">Gilvimarinus xylanilyticus</name>
    <dbReference type="NCBI Taxonomy" id="2944139"/>
    <lineage>
        <taxon>Bacteria</taxon>
        <taxon>Pseudomonadati</taxon>
        <taxon>Pseudomonadota</taxon>
        <taxon>Gammaproteobacteria</taxon>
        <taxon>Cellvibrionales</taxon>
        <taxon>Cellvibrionaceae</taxon>
        <taxon>Gilvimarinus</taxon>
    </lineage>
</organism>
<evidence type="ECO:0000256" key="4">
    <source>
        <dbReference type="ARBA" id="ARBA00023295"/>
    </source>
</evidence>
<dbReference type="Gene3D" id="2.40.128.10">
    <property type="match status" value="1"/>
</dbReference>
<evidence type="ECO:0000256" key="5">
    <source>
        <dbReference type="PIRSR" id="PIRSR606710-1"/>
    </source>
</evidence>
<dbReference type="InterPro" id="IPR013320">
    <property type="entry name" value="ConA-like_dom_sf"/>
</dbReference>
<dbReference type="Gene3D" id="2.60.120.200">
    <property type="match status" value="2"/>
</dbReference>
<evidence type="ECO:0000256" key="2">
    <source>
        <dbReference type="ARBA" id="ARBA00009865"/>
    </source>
</evidence>